<evidence type="ECO:0000313" key="6">
    <source>
        <dbReference type="EMBL" id="MBC3863036.1"/>
    </source>
</evidence>
<dbReference type="EMBL" id="JACOFV010000011">
    <property type="protein sequence ID" value="MBC3863036.1"/>
    <property type="molecule type" value="Genomic_DNA"/>
</dbReference>
<feature type="compositionally biased region" description="Polar residues" evidence="2">
    <location>
        <begin position="299"/>
        <end position="316"/>
    </location>
</feature>
<dbReference type="Gene3D" id="4.10.220.110">
    <property type="match status" value="1"/>
</dbReference>
<dbReference type="NCBIfam" id="TIGR01646">
    <property type="entry name" value="vgr_GE"/>
    <property type="match status" value="1"/>
</dbReference>
<evidence type="ECO:0000259" key="4">
    <source>
        <dbReference type="Pfam" id="PF10106"/>
    </source>
</evidence>
<proteinExistence type="inferred from homology"/>
<dbReference type="AlphaFoldDB" id="A0A923KQM9"/>
<dbReference type="InterPro" id="IPR037026">
    <property type="entry name" value="Vgr_OB-fold_dom_sf"/>
</dbReference>
<feature type="region of interest" description="Disordered" evidence="2">
    <location>
        <begin position="652"/>
        <end position="685"/>
    </location>
</feature>
<feature type="region of interest" description="Disordered" evidence="2">
    <location>
        <begin position="299"/>
        <end position="320"/>
    </location>
</feature>
<reference evidence="6" key="1">
    <citation type="submission" date="2020-08" db="EMBL/GenBank/DDBJ databases">
        <title>Novel species isolated from subtropical streams in China.</title>
        <authorList>
            <person name="Lu H."/>
        </authorList>
    </citation>
    <scope>NUCLEOTIDE SEQUENCE</scope>
    <source>
        <strain evidence="6">KACC 12607</strain>
    </source>
</reference>
<feature type="domain" description="DUF2345" evidence="4">
    <location>
        <begin position="708"/>
        <end position="853"/>
    </location>
</feature>
<accession>A0A923KQM9</accession>
<gene>
    <name evidence="6" type="primary">tssI</name>
    <name evidence="6" type="ORF">H8K32_13070</name>
</gene>
<dbReference type="InterPro" id="IPR006533">
    <property type="entry name" value="T6SS_Vgr_RhsGE"/>
</dbReference>
<dbReference type="Pfam" id="PF10106">
    <property type="entry name" value="DUF2345"/>
    <property type="match status" value="1"/>
</dbReference>
<evidence type="ECO:0000259" key="5">
    <source>
        <dbReference type="Pfam" id="PF13296"/>
    </source>
</evidence>
<dbReference type="Gene3D" id="2.30.110.50">
    <property type="match status" value="1"/>
</dbReference>
<dbReference type="SUPFAM" id="SSF69255">
    <property type="entry name" value="gp5 N-terminal domain-like"/>
    <property type="match status" value="1"/>
</dbReference>
<feature type="compositionally biased region" description="Polar residues" evidence="2">
    <location>
        <begin position="936"/>
        <end position="951"/>
    </location>
</feature>
<dbReference type="InterPro" id="IPR006531">
    <property type="entry name" value="Gp5/Vgr_OB"/>
</dbReference>
<dbReference type="InterPro" id="IPR018769">
    <property type="entry name" value="VgrG2_DUF2345"/>
</dbReference>
<dbReference type="Gene3D" id="2.40.50.230">
    <property type="entry name" value="Gp5 N-terminal domain"/>
    <property type="match status" value="1"/>
</dbReference>
<organism evidence="6 7">
    <name type="scientific">Undibacterium jejuense</name>
    <dbReference type="NCBI Taxonomy" id="1344949"/>
    <lineage>
        <taxon>Bacteria</taxon>
        <taxon>Pseudomonadati</taxon>
        <taxon>Pseudomonadota</taxon>
        <taxon>Betaproteobacteria</taxon>
        <taxon>Burkholderiales</taxon>
        <taxon>Oxalobacteraceae</taxon>
        <taxon>Undibacterium</taxon>
    </lineage>
</organism>
<feature type="region of interest" description="Disordered" evidence="2">
    <location>
        <begin position="600"/>
        <end position="621"/>
    </location>
</feature>
<dbReference type="InterPro" id="IPR017847">
    <property type="entry name" value="T6SS_RhsGE_Vgr_subset"/>
</dbReference>
<dbReference type="InterPro" id="IPR028244">
    <property type="entry name" value="T6SS_Rhs_Vgr_dom"/>
</dbReference>
<dbReference type="Pfam" id="PF04717">
    <property type="entry name" value="Phage_base_V"/>
    <property type="match status" value="1"/>
</dbReference>
<keyword evidence="7" id="KW-1185">Reference proteome</keyword>
<dbReference type="Gene3D" id="3.55.50.10">
    <property type="entry name" value="Baseplate protein-like domains"/>
    <property type="match status" value="1"/>
</dbReference>
<sequence>MVNGLFTHPRALSVSGAALSGISKSLTPLRLSGTDGINQLFDYRLTLQTSDRVGVGVGASSGTGADLDLDSVIGKEITCTIELEGKGSFIPGLPGGSAAHLGAGQREISALVTAARFIGVDSRHTLYEFTLRPWLHLATLTSDCKVFQNQTPVETMLAVLNDYAFVVDKRLIEKYPSRDYCVQYNETDFAFVTRLMQEWGINYHFEHSNGVHRLILSDFNGAFRTASEAYATIPYYPPGHKIDREYIHAFSPENSLTSGSVASRDYDYTRCRSSLDAKSSDHRKTGQNDQELYSWHDAQSGNRYSQPNAGSDPQANKTDEQGKFLTRLRIEERRQHGQRAKASAYLRGVVPGTSFTLTDHPQGSANREYVVIYTQFLIENVSEDTQRNPSAKLNLAALPNLITARSVGQIERGLWQVQTDFTVQPGNEIVRPEHTQIKPRCYGPEVAMVTGPDRDTAASNIYTDQYGRIKVQFPWDRYGEINHNSSCWVRVALPWAGNQLGQQAIPRIGQEVIIDFIGGDPDRPICSGSVHNQFNMPPWQLPSQQALMGIRSRELTDQGGGNSATGRSNHLILDDTQDQIQAQLKSDHDHSQLSLGFITRVESKQGRQGPRGQGFELRTDGHGAIRAKDGLLITTEARDKAQGHITSLEETAQRLQQAHSQHSTLAEAAQQAGAQEQSDQSDVAKEIKRQNSDIAGNANANHNNHADKGQFPELAKPHIVIASPAGIATTTPGNTQHHSGQHHAITAEEHISLSSGKSLLASAREAIRLFAHKAGMKLIAANADIEIQALKNSINFIAKLNINQNAESIRINATKAVIINGGGSYTKWSDQGIEHGTNGAWCAHAATHSFQDGKNMGIDIQGLPHVDDYDEKFAFHLPCGTPIVGQSYHAKTSIGEHVSKTTSDGATPSIYTSSPQPLYVAPVWHALNSPEPMTRPGSSNPGDNKGDSNAS</sequence>
<feature type="domain" description="Gp5/Type VI secretion system Vgr protein OB-fold" evidence="3">
    <location>
        <begin position="463"/>
        <end position="531"/>
    </location>
</feature>
<dbReference type="Pfam" id="PF05954">
    <property type="entry name" value="Phage_GPD"/>
    <property type="match status" value="1"/>
</dbReference>
<evidence type="ECO:0000256" key="1">
    <source>
        <dbReference type="ARBA" id="ARBA00005558"/>
    </source>
</evidence>
<feature type="compositionally biased region" description="Polar residues" evidence="2">
    <location>
        <begin position="652"/>
        <end position="664"/>
    </location>
</feature>
<evidence type="ECO:0000256" key="2">
    <source>
        <dbReference type="SAM" id="MobiDB-lite"/>
    </source>
</evidence>
<feature type="region of interest" description="Disordered" evidence="2">
    <location>
        <begin position="928"/>
        <end position="951"/>
    </location>
</feature>
<evidence type="ECO:0000259" key="3">
    <source>
        <dbReference type="Pfam" id="PF04717"/>
    </source>
</evidence>
<protein>
    <submittedName>
        <fullName evidence="6">Type VI secretion system tip protein VgrG</fullName>
    </submittedName>
</protein>
<name>A0A923KQM9_9BURK</name>
<dbReference type="NCBIfam" id="TIGR03361">
    <property type="entry name" value="VI_Rhs_Vgr"/>
    <property type="match status" value="1"/>
</dbReference>
<feature type="compositionally biased region" description="Low complexity" evidence="2">
    <location>
        <begin position="666"/>
        <end position="681"/>
    </location>
</feature>
<feature type="domain" description="Putative type VI secretion system Rhs element associated Vgr" evidence="5">
    <location>
        <begin position="564"/>
        <end position="669"/>
    </location>
</feature>
<dbReference type="Pfam" id="PF13296">
    <property type="entry name" value="T6SS_Vgr"/>
    <property type="match status" value="1"/>
</dbReference>
<dbReference type="SUPFAM" id="SSF69349">
    <property type="entry name" value="Phage fibre proteins"/>
    <property type="match status" value="1"/>
</dbReference>
<dbReference type="SUPFAM" id="SSF69279">
    <property type="entry name" value="Phage tail proteins"/>
    <property type="match status" value="2"/>
</dbReference>
<evidence type="ECO:0000313" key="7">
    <source>
        <dbReference type="Proteomes" id="UP000634011"/>
    </source>
</evidence>
<comment type="caution">
    <text evidence="6">The sequence shown here is derived from an EMBL/GenBank/DDBJ whole genome shotgun (WGS) entry which is preliminary data.</text>
</comment>
<dbReference type="Proteomes" id="UP000634011">
    <property type="component" value="Unassembled WGS sequence"/>
</dbReference>
<comment type="similarity">
    <text evidence="1">Belongs to the VgrG protein family.</text>
</comment>